<accession>A0A3S9ZLT6</accession>
<evidence type="ECO:0000313" key="2">
    <source>
        <dbReference type="Proteomes" id="UP000271291"/>
    </source>
</evidence>
<protein>
    <submittedName>
        <fullName evidence="1">Uncharacterized protein</fullName>
    </submittedName>
</protein>
<organism evidence="1 2">
    <name type="scientific">Streptomyces griseoviridis</name>
    <dbReference type="NCBI Taxonomy" id="45398"/>
    <lineage>
        <taxon>Bacteria</taxon>
        <taxon>Bacillati</taxon>
        <taxon>Actinomycetota</taxon>
        <taxon>Actinomycetes</taxon>
        <taxon>Kitasatosporales</taxon>
        <taxon>Streptomycetaceae</taxon>
        <taxon>Streptomyces</taxon>
    </lineage>
</organism>
<evidence type="ECO:0000313" key="1">
    <source>
        <dbReference type="EMBL" id="AZS88602.1"/>
    </source>
</evidence>
<reference evidence="1 2" key="1">
    <citation type="submission" date="2018-12" db="EMBL/GenBank/DDBJ databases">
        <title>Streptomyces griseoviridis F1-27 complete genome.</title>
        <authorList>
            <person name="Mariita R.M."/>
            <person name="Sello J.K."/>
        </authorList>
    </citation>
    <scope>NUCLEOTIDE SEQUENCE [LARGE SCALE GENOMIC DNA]</scope>
    <source>
        <strain evidence="1 2">F1-27</strain>
    </source>
</reference>
<dbReference type="RefSeq" id="WP_127181372.1">
    <property type="nucleotide sequence ID" value="NZ_CP029078.1"/>
</dbReference>
<dbReference type="AlphaFoldDB" id="A0A3S9ZLT6"/>
<proteinExistence type="predicted"/>
<dbReference type="KEGG" id="sgd:ELQ87_33460"/>
<gene>
    <name evidence="1" type="ORF">ELQ87_33460</name>
</gene>
<name>A0A3S9ZLT6_STRGD</name>
<dbReference type="EMBL" id="CP034687">
    <property type="protein sequence ID" value="AZS88602.1"/>
    <property type="molecule type" value="Genomic_DNA"/>
</dbReference>
<dbReference type="Proteomes" id="UP000271291">
    <property type="component" value="Chromosome"/>
</dbReference>
<sequence length="125" mass="13760">MGASSLRSNIKDESDGLPTSVVFIPDRMERVDIGEYESGDLVPELVIECKADVPGNVSWTVSRHSMDDGAVRLLVFIQNYGSQAETVHIRQASWREPGAVDPRHPRVWLPCKNTPSPVVAVGCCR</sequence>